<dbReference type="PROSITE" id="PS50931">
    <property type="entry name" value="HTH_LYSR"/>
    <property type="match status" value="1"/>
</dbReference>
<keyword evidence="3" id="KW-0238">DNA-binding</keyword>
<comment type="similarity">
    <text evidence="1">Belongs to the LysR transcriptional regulatory family.</text>
</comment>
<dbReference type="PRINTS" id="PR00039">
    <property type="entry name" value="HTHLYSR"/>
</dbReference>
<evidence type="ECO:0000313" key="7">
    <source>
        <dbReference type="EMBL" id="MCF7223008.1"/>
    </source>
</evidence>
<dbReference type="InterPro" id="IPR000847">
    <property type="entry name" value="LysR_HTH_N"/>
</dbReference>
<evidence type="ECO:0000313" key="6">
    <source>
        <dbReference type="EMBL" id="MCF7221251.1"/>
    </source>
</evidence>
<keyword evidence="2" id="KW-0805">Transcription regulation</keyword>
<dbReference type="Gene3D" id="1.10.10.10">
    <property type="entry name" value="Winged helix-like DNA-binding domain superfamily/Winged helix DNA-binding domain"/>
    <property type="match status" value="1"/>
</dbReference>
<evidence type="ECO:0000259" key="5">
    <source>
        <dbReference type="PROSITE" id="PS50931"/>
    </source>
</evidence>
<evidence type="ECO:0000256" key="4">
    <source>
        <dbReference type="ARBA" id="ARBA00023163"/>
    </source>
</evidence>
<dbReference type="EMBL" id="JAKJPO010000001">
    <property type="protein sequence ID" value="MCF7221251.1"/>
    <property type="molecule type" value="Genomic_DNA"/>
</dbReference>
<dbReference type="Pfam" id="PF00126">
    <property type="entry name" value="HTH_1"/>
    <property type="match status" value="1"/>
</dbReference>
<sequence>MVGYRRLPSLHSIRAFEAAARLGGFAQAARELDTSAASVSYHVRRLEQQIGVRLFRRRPQRVELTRAGRLVARETSNAFAALSACFIKAAETDEACLSLTALPSLGTSWLTPRLGGFRRTHPEIAVELDLSAEAQDLVDGPFDAAIRNGHGNWSGLRALELFPSIFMPLCAPGLRDAAAAIDDPRMPLPLPLLGRPDWWRCWYRARGLQDVALPGRFGTSLSAEYLDIAAAVAGHGVAIGSPILFRAELEAGRLVPAHDFVAADGRTFWFTYPVARHDSCKIAAFRDWLLDQAADAVRAARLHVRRAVVAAVD</sequence>
<dbReference type="EMBL" id="JAKJPO010000010">
    <property type="protein sequence ID" value="MCF7223008.1"/>
    <property type="molecule type" value="Genomic_DNA"/>
</dbReference>
<reference evidence="8" key="2">
    <citation type="submission" date="2022-01" db="EMBL/GenBank/DDBJ databases">
        <title>Lysobacter chinensis sp. nov., a bacterium isolated from cow dung compost.</title>
        <authorList>
            <person name="Zhou L.Y."/>
        </authorList>
    </citation>
    <scope>NUCLEOTIDE SEQUENCE [LARGE SCALE GENOMIC DNA]</scope>
    <source>
        <strain evidence="8">TLK-CK17</strain>
    </source>
</reference>
<evidence type="ECO:0000256" key="3">
    <source>
        <dbReference type="ARBA" id="ARBA00023125"/>
    </source>
</evidence>
<organism evidence="6 8">
    <name type="scientific">Marilutibacter chinensis</name>
    <dbReference type="NCBI Taxonomy" id="2912247"/>
    <lineage>
        <taxon>Bacteria</taxon>
        <taxon>Pseudomonadati</taxon>
        <taxon>Pseudomonadota</taxon>
        <taxon>Gammaproteobacteria</taxon>
        <taxon>Lysobacterales</taxon>
        <taxon>Lysobacteraceae</taxon>
        <taxon>Marilutibacter</taxon>
    </lineage>
</organism>
<dbReference type="PANTHER" id="PTHR30537:SF74">
    <property type="entry name" value="HTH-TYPE TRANSCRIPTIONAL REGULATOR TRPI"/>
    <property type="match status" value="1"/>
</dbReference>
<dbReference type="InterPro" id="IPR036388">
    <property type="entry name" value="WH-like_DNA-bd_sf"/>
</dbReference>
<name>A0ABS9HQN7_9GAMM</name>
<evidence type="ECO:0000256" key="1">
    <source>
        <dbReference type="ARBA" id="ARBA00009437"/>
    </source>
</evidence>
<dbReference type="Gene3D" id="3.40.190.10">
    <property type="entry name" value="Periplasmic binding protein-like II"/>
    <property type="match status" value="2"/>
</dbReference>
<dbReference type="SUPFAM" id="SSF53850">
    <property type="entry name" value="Periplasmic binding protein-like II"/>
    <property type="match status" value="1"/>
</dbReference>
<keyword evidence="4" id="KW-0804">Transcription</keyword>
<accession>A0ABS9HQN7</accession>
<dbReference type="PANTHER" id="PTHR30537">
    <property type="entry name" value="HTH-TYPE TRANSCRIPTIONAL REGULATOR"/>
    <property type="match status" value="1"/>
</dbReference>
<feature type="domain" description="HTH lysR-type" evidence="5">
    <location>
        <begin position="8"/>
        <end position="65"/>
    </location>
</feature>
<reference evidence="6 8" key="3">
    <citation type="submission" date="2022-01" db="EMBL/GenBank/DDBJ databases">
        <authorList>
            <person name="Zhou L.Y."/>
        </authorList>
    </citation>
    <scope>NUCLEOTIDE SEQUENCE [LARGE SCALE GENOMIC DNA]</scope>
    <source>
        <strain evidence="6 8">TLK-CK17</strain>
    </source>
</reference>
<dbReference type="InterPro" id="IPR036390">
    <property type="entry name" value="WH_DNA-bd_sf"/>
</dbReference>
<protein>
    <submittedName>
        <fullName evidence="6">LysR substrate-binding domain-containing protein</fullName>
    </submittedName>
</protein>
<comment type="caution">
    <text evidence="6">The sequence shown here is derived from an EMBL/GenBank/DDBJ whole genome shotgun (WGS) entry which is preliminary data.</text>
</comment>
<evidence type="ECO:0000256" key="2">
    <source>
        <dbReference type="ARBA" id="ARBA00023015"/>
    </source>
</evidence>
<dbReference type="RefSeq" id="WP_237053634.1">
    <property type="nucleotide sequence ID" value="NZ_JAKJPO010000001.1"/>
</dbReference>
<dbReference type="InterPro" id="IPR058163">
    <property type="entry name" value="LysR-type_TF_proteobact-type"/>
</dbReference>
<dbReference type="SUPFAM" id="SSF46785">
    <property type="entry name" value="Winged helix' DNA-binding domain"/>
    <property type="match status" value="1"/>
</dbReference>
<evidence type="ECO:0000313" key="8">
    <source>
        <dbReference type="Proteomes" id="UP001430796"/>
    </source>
</evidence>
<dbReference type="Pfam" id="PF03466">
    <property type="entry name" value="LysR_substrate"/>
    <property type="match status" value="1"/>
</dbReference>
<gene>
    <name evidence="6" type="ORF">L3V18_05530</name>
    <name evidence="7" type="ORF">L3V18_14615</name>
</gene>
<dbReference type="InterPro" id="IPR005119">
    <property type="entry name" value="LysR_subst-bd"/>
</dbReference>
<dbReference type="Proteomes" id="UP001430796">
    <property type="component" value="Unassembled WGS sequence"/>
</dbReference>
<reference evidence="6 8" key="1">
    <citation type="submission" date="2022-01" db="EMBL/GenBank/DDBJ databases">
        <title>Lysobacter chinensis sp. nov., a bacterium isolated from cow dung compost.</title>
        <authorList>
            <person name="Liu Y."/>
        </authorList>
    </citation>
    <scope>NUCLEOTIDE SEQUENCE [LARGE SCALE GENOMIC DNA]</scope>
    <source>
        <strain evidence="6 8">TLK-CK17</strain>
    </source>
</reference>
<proteinExistence type="inferred from homology"/>
<keyword evidence="8" id="KW-1185">Reference proteome</keyword>